<keyword evidence="1" id="KW-0472">Membrane</keyword>
<feature type="transmembrane region" description="Helical" evidence="1">
    <location>
        <begin position="180"/>
        <end position="203"/>
    </location>
</feature>
<dbReference type="Proteomes" id="UP000188298">
    <property type="component" value="Chromosome"/>
</dbReference>
<evidence type="ECO:0000256" key="1">
    <source>
        <dbReference type="SAM" id="Phobius"/>
    </source>
</evidence>
<proteinExistence type="predicted"/>
<reference evidence="2 3" key="1">
    <citation type="submission" date="2017-02" db="EMBL/GenBank/DDBJ databases">
        <title>Whole genome sequencing of Helicobacter bilis strain AAQJH.</title>
        <authorList>
            <person name="Conlan S."/>
            <person name="Thomas P.J."/>
            <person name="Mullikin J."/>
            <person name="Palmore T.N."/>
            <person name="Frank K.M."/>
            <person name="Segre J.A."/>
        </authorList>
    </citation>
    <scope>NUCLEOTIDE SEQUENCE [LARGE SCALE GENOMIC DNA]</scope>
    <source>
        <strain evidence="2 3">AAQJH</strain>
    </source>
</reference>
<organism evidence="2 3">
    <name type="scientific">Helicobacter bilis</name>
    <dbReference type="NCBI Taxonomy" id="37372"/>
    <lineage>
        <taxon>Bacteria</taxon>
        <taxon>Pseudomonadati</taxon>
        <taxon>Campylobacterota</taxon>
        <taxon>Epsilonproteobacteria</taxon>
        <taxon>Campylobacterales</taxon>
        <taxon>Helicobacteraceae</taxon>
        <taxon>Helicobacter</taxon>
    </lineage>
</organism>
<sequence>MQIAKTPFKTHISHALKICKHEFLMSRILLIIVCIIMAINLLIFINNDPHSATFFILIGIQYFAFFICSITYVLSAAISFYQGVFGKHAYLTHALPVSIESIIGAKILIYFLWFLVIFAAFVFALYAGTSGISSIHDLLVFFKKTLDFIWRLIPLFILSVLQEIVFIFMVVALVHRKKTYTLFIGILTYFGIKVLLLILFGILSNLLPDNIEENTILLLLYLYNIVLLCLFYFICHRIIKYKLAL</sequence>
<feature type="transmembrane region" description="Helical" evidence="1">
    <location>
        <begin position="215"/>
        <end position="235"/>
    </location>
</feature>
<keyword evidence="1" id="KW-0812">Transmembrane</keyword>
<feature type="transmembrane region" description="Helical" evidence="1">
    <location>
        <begin position="148"/>
        <end position="173"/>
    </location>
</feature>
<evidence type="ECO:0000313" key="2">
    <source>
        <dbReference type="EMBL" id="AQQ59967.1"/>
    </source>
</evidence>
<dbReference type="EMBL" id="CP019645">
    <property type="protein sequence ID" value="AQQ59967.1"/>
    <property type="molecule type" value="Genomic_DNA"/>
</dbReference>
<name>A0A1Q2LIX9_9HELI</name>
<accession>A0A1Q2LIX9</accession>
<dbReference type="KEGG" id="hbl:XJ32_07570"/>
<keyword evidence="1" id="KW-1133">Transmembrane helix</keyword>
<dbReference type="AlphaFoldDB" id="A0A1Q2LIX9"/>
<feature type="transmembrane region" description="Helical" evidence="1">
    <location>
        <begin position="107"/>
        <end position="128"/>
    </location>
</feature>
<feature type="transmembrane region" description="Helical" evidence="1">
    <location>
        <begin position="28"/>
        <end position="46"/>
    </location>
</feature>
<dbReference type="RefSeq" id="WP_077388890.1">
    <property type="nucleotide sequence ID" value="NZ_CP019645.1"/>
</dbReference>
<feature type="transmembrane region" description="Helical" evidence="1">
    <location>
        <begin position="52"/>
        <end position="81"/>
    </location>
</feature>
<evidence type="ECO:0000313" key="3">
    <source>
        <dbReference type="Proteomes" id="UP000188298"/>
    </source>
</evidence>
<protein>
    <submittedName>
        <fullName evidence="2">Uncharacterized protein</fullName>
    </submittedName>
</protein>
<gene>
    <name evidence="2" type="ORF">XJ32_07570</name>
</gene>